<evidence type="ECO:0000256" key="10">
    <source>
        <dbReference type="ARBA" id="ARBA00023237"/>
    </source>
</evidence>
<keyword evidence="2 11" id="KW-0813">Transport</keyword>
<dbReference type="Pfam" id="PF00593">
    <property type="entry name" value="TonB_dep_Rec_b-barrel"/>
    <property type="match status" value="1"/>
</dbReference>
<dbReference type="Gene3D" id="2.170.130.10">
    <property type="entry name" value="TonB-dependent receptor, plug domain"/>
    <property type="match status" value="1"/>
</dbReference>
<evidence type="ECO:0000256" key="5">
    <source>
        <dbReference type="ARBA" id="ARBA00022692"/>
    </source>
</evidence>
<evidence type="ECO:0000256" key="1">
    <source>
        <dbReference type="ARBA" id="ARBA00004571"/>
    </source>
</evidence>
<keyword evidence="9 11" id="KW-0472">Membrane</keyword>
<evidence type="ECO:0000256" key="7">
    <source>
        <dbReference type="ARBA" id="ARBA00023065"/>
    </source>
</evidence>
<evidence type="ECO:0000256" key="2">
    <source>
        <dbReference type="ARBA" id="ARBA00022448"/>
    </source>
</evidence>
<dbReference type="GO" id="GO:0009279">
    <property type="term" value="C:cell outer membrane"/>
    <property type="evidence" value="ECO:0007669"/>
    <property type="project" value="UniProtKB-SubCell"/>
</dbReference>
<evidence type="ECO:0000256" key="6">
    <source>
        <dbReference type="ARBA" id="ARBA00023004"/>
    </source>
</evidence>
<evidence type="ECO:0000256" key="12">
    <source>
        <dbReference type="RuleBase" id="RU003357"/>
    </source>
</evidence>
<dbReference type="InterPro" id="IPR039426">
    <property type="entry name" value="TonB-dep_rcpt-like"/>
</dbReference>
<dbReference type="Pfam" id="PF07715">
    <property type="entry name" value="Plug"/>
    <property type="match status" value="1"/>
</dbReference>
<evidence type="ECO:0000259" key="14">
    <source>
        <dbReference type="Pfam" id="PF07715"/>
    </source>
</evidence>
<keyword evidence="5 11" id="KW-0812">Transmembrane</keyword>
<feature type="domain" description="TonB-dependent receptor plug" evidence="14">
    <location>
        <begin position="98"/>
        <end position="203"/>
    </location>
</feature>
<comment type="similarity">
    <text evidence="11 12">Belongs to the TonB-dependent receptor family.</text>
</comment>
<feature type="domain" description="TonB-dependent receptor-like beta-barrel" evidence="13">
    <location>
        <begin position="337"/>
        <end position="887"/>
    </location>
</feature>
<organism evidence="15 16">
    <name type="scientific">Erythrobacter ramosus</name>
    <dbReference type="NCBI Taxonomy" id="35811"/>
    <lineage>
        <taxon>Bacteria</taxon>
        <taxon>Pseudomonadati</taxon>
        <taxon>Pseudomonadota</taxon>
        <taxon>Alphaproteobacteria</taxon>
        <taxon>Sphingomonadales</taxon>
        <taxon>Erythrobacteraceae</taxon>
        <taxon>Erythrobacter/Porphyrobacter group</taxon>
        <taxon>Erythrobacter</taxon>
    </lineage>
</organism>
<dbReference type="PANTHER" id="PTHR32552">
    <property type="entry name" value="FERRICHROME IRON RECEPTOR-RELATED"/>
    <property type="match status" value="1"/>
</dbReference>
<keyword evidence="10 11" id="KW-0998">Cell outer membrane</keyword>
<evidence type="ECO:0000313" key="15">
    <source>
        <dbReference type="EMBL" id="MXP37378.1"/>
    </source>
</evidence>
<keyword evidence="6" id="KW-0408">Iron</keyword>
<dbReference type="SUPFAM" id="SSF56935">
    <property type="entry name" value="Porins"/>
    <property type="match status" value="1"/>
</dbReference>
<dbReference type="GO" id="GO:0006826">
    <property type="term" value="P:iron ion transport"/>
    <property type="evidence" value="ECO:0007669"/>
    <property type="project" value="UniProtKB-KW"/>
</dbReference>
<keyword evidence="15" id="KW-0675">Receptor</keyword>
<protein>
    <submittedName>
        <fullName evidence="15">TonB-dependent receptor</fullName>
    </submittedName>
</protein>
<keyword evidence="8 12" id="KW-0798">TonB box</keyword>
<evidence type="ECO:0000256" key="9">
    <source>
        <dbReference type="ARBA" id="ARBA00023136"/>
    </source>
</evidence>
<keyword evidence="3 11" id="KW-1134">Transmembrane beta strand</keyword>
<dbReference type="AlphaFoldDB" id="A0A6I4UG05"/>
<dbReference type="Proteomes" id="UP000430021">
    <property type="component" value="Unassembled WGS sequence"/>
</dbReference>
<dbReference type="EMBL" id="WTYB01000001">
    <property type="protein sequence ID" value="MXP37378.1"/>
    <property type="molecule type" value="Genomic_DNA"/>
</dbReference>
<evidence type="ECO:0000313" key="16">
    <source>
        <dbReference type="Proteomes" id="UP000430021"/>
    </source>
</evidence>
<accession>A0A6I4UG05</accession>
<dbReference type="PANTHER" id="PTHR32552:SF81">
    <property type="entry name" value="TONB-DEPENDENT OUTER MEMBRANE RECEPTOR"/>
    <property type="match status" value="1"/>
</dbReference>
<keyword evidence="7" id="KW-0406">Ion transport</keyword>
<proteinExistence type="inferred from homology"/>
<sequence length="922" mass="98560">MAFLQQWVIDVRQLPQPSTIHVASEVKNGISDICNAFSGGKHMVGQFKSAFAVGVSIIAMGVALPAHAQDGSADAEPAADTGGINEIIVTSQRREENLQDVPISVSAFTADQVLARGITDVGRLEGIVPGFTFGRSGQDARPSIRGVRTENVGVNGDTTIGFFIDGVYQSRATQATAGFVDVERVEVQRGPQGTLYGRNTFGGNIAITTAQPVLGEMLGGLDVTVGEYGRFRTDAFVNLPVSDTLAVRVAGSLEKSDGWVKNVNPLGNNLFDDDSKYLRATVLWEPNDQFSAAIKFDYSTRGGAGGSAFGYKIIGSYFDVGSRQQLYNGTPVLNLNTRGGNRDGVNDALPGGTATSDLGVPVFAPGDGYTIDTDQKTILDLENKAITANLAYDFGGITLRSITGYTDFGAIRTQDSDFSGNQIAIDYQDTRAETFSQEIQLLSSDTASRLDWVVGAYYFHDELTGVFINQQLPRIIRNVTPNLTLPQNGGGFYDQQRATTESVAFYGQATYEVVDNLRVTAGIRWTEDTKDFAFANANAVLPTSGTPPVPQGTAITLNTGPIPDSAFGAQGAATNCTYTTFPPPRPGFQCLAANTAVLTGATYDTAKFRKATWRLAVDYDVTPDNLLYASVSTGFRSGGFNSGQGPAALQPTFDPEEVTAYEIGSKNRFFDNTVQLNLAAFYNRYNGLQEQRQVPQGGTTLSIIENSGRARAYGGEAELLWRPVTGLEIGANVAYLNAKYTEYDQVPAPFGTSILVTDATQTTPTIVNGVQIAAAGQRRVFAPGYDCGLIPGTGGTGQPAAAFGCDISGNSIPHSPDWTGAVFAGYDIDLGSLGTLTPFAIMTFSSSFFGQPFNSVLEQQPSFQKVDLRLTWAPTDFISIQGFVNNVTDERTINRFVWGGGGALQASFAPPRQWGALLSIRF</sequence>
<evidence type="ECO:0000256" key="4">
    <source>
        <dbReference type="ARBA" id="ARBA00022496"/>
    </source>
</evidence>
<dbReference type="InterPro" id="IPR012910">
    <property type="entry name" value="Plug_dom"/>
</dbReference>
<dbReference type="Gene3D" id="2.40.170.20">
    <property type="entry name" value="TonB-dependent receptor, beta-barrel domain"/>
    <property type="match status" value="1"/>
</dbReference>
<gene>
    <name evidence="15" type="ORF">GRI59_01965</name>
</gene>
<evidence type="ECO:0000256" key="11">
    <source>
        <dbReference type="PROSITE-ProRule" id="PRU01360"/>
    </source>
</evidence>
<evidence type="ECO:0000256" key="3">
    <source>
        <dbReference type="ARBA" id="ARBA00022452"/>
    </source>
</evidence>
<dbReference type="InterPro" id="IPR036942">
    <property type="entry name" value="Beta-barrel_TonB_sf"/>
</dbReference>
<dbReference type="InterPro" id="IPR037066">
    <property type="entry name" value="Plug_dom_sf"/>
</dbReference>
<keyword evidence="4" id="KW-0410">Iron transport</keyword>
<dbReference type="PROSITE" id="PS52016">
    <property type="entry name" value="TONB_DEPENDENT_REC_3"/>
    <property type="match status" value="1"/>
</dbReference>
<name>A0A6I4UG05_9SPHN</name>
<evidence type="ECO:0000259" key="13">
    <source>
        <dbReference type="Pfam" id="PF00593"/>
    </source>
</evidence>
<comment type="subcellular location">
    <subcellularLocation>
        <location evidence="1 11">Cell outer membrane</location>
        <topology evidence="1 11">Multi-pass membrane protein</topology>
    </subcellularLocation>
</comment>
<dbReference type="InterPro" id="IPR000531">
    <property type="entry name" value="Beta-barrel_TonB"/>
</dbReference>
<comment type="caution">
    <text evidence="15">The sequence shown here is derived from an EMBL/GenBank/DDBJ whole genome shotgun (WGS) entry which is preliminary data.</text>
</comment>
<reference evidence="15 16" key="1">
    <citation type="submission" date="2019-12" db="EMBL/GenBank/DDBJ databases">
        <title>Genomic-based taxomic classification of the family Erythrobacteraceae.</title>
        <authorList>
            <person name="Xu L."/>
        </authorList>
    </citation>
    <scope>NUCLEOTIDE SEQUENCE [LARGE SCALE GENOMIC DNA]</scope>
    <source>
        <strain evidence="15 16">JCM 10282</strain>
    </source>
</reference>
<evidence type="ECO:0000256" key="8">
    <source>
        <dbReference type="ARBA" id="ARBA00023077"/>
    </source>
</evidence>